<dbReference type="Pfam" id="PF00126">
    <property type="entry name" value="HTH_1"/>
    <property type="match status" value="1"/>
</dbReference>
<dbReference type="PANTHER" id="PTHR30537:SF5">
    <property type="entry name" value="HTH-TYPE TRANSCRIPTIONAL ACTIVATOR TTDR-RELATED"/>
    <property type="match status" value="1"/>
</dbReference>
<evidence type="ECO:0000256" key="3">
    <source>
        <dbReference type="ARBA" id="ARBA00023125"/>
    </source>
</evidence>
<sequence length="296" mass="33704">MGNVPKISYVNSFLSVANENSFTIAAKQLGTSKTVISRNVQLLEKELGVVLVNRTQRGVSLSAEGRFFKQEAQQIIENYERLIQSIRKRENDIAGSFRLMLPRNLSEIRLLSALSNFSLQYKDLHLVFDFSDERKQLTKTGYDAAIRSGSLTADDLDLIAKPLSNDKVILCASKEYIERFQSPINSFSDLNDCDFIKDTNLKNETLDKIFENHSVRDNIKVEANSSFFTKHALLNNSGIGFIPSKFVEQELKEGKLVELLSRNNFGSIGLWVVYLKEYRNSKKIKSLVEILRSYLQ</sequence>
<comment type="caution">
    <text evidence="6">The sequence shown here is derived from an EMBL/GenBank/DDBJ whole genome shotgun (WGS) entry which is preliminary data.</text>
</comment>
<dbReference type="Proteomes" id="UP001140979">
    <property type="component" value="Unassembled WGS sequence"/>
</dbReference>
<proteinExistence type="inferred from homology"/>
<dbReference type="InterPro" id="IPR036390">
    <property type="entry name" value="WH_DNA-bd_sf"/>
</dbReference>
<keyword evidence="3" id="KW-0238">DNA-binding</keyword>
<gene>
    <name evidence="6" type="ORF">L9W94_07470</name>
</gene>
<evidence type="ECO:0000256" key="1">
    <source>
        <dbReference type="ARBA" id="ARBA00009437"/>
    </source>
</evidence>
<dbReference type="PANTHER" id="PTHR30537">
    <property type="entry name" value="HTH-TYPE TRANSCRIPTIONAL REGULATOR"/>
    <property type="match status" value="1"/>
</dbReference>
<dbReference type="Gene3D" id="1.10.10.10">
    <property type="entry name" value="Winged helix-like DNA-binding domain superfamily/Winged helix DNA-binding domain"/>
    <property type="match status" value="1"/>
</dbReference>
<evidence type="ECO:0000259" key="5">
    <source>
        <dbReference type="PROSITE" id="PS50931"/>
    </source>
</evidence>
<protein>
    <submittedName>
        <fullName evidence="6">LysR family transcriptional regulator</fullName>
    </submittedName>
</protein>
<dbReference type="InterPro" id="IPR036388">
    <property type="entry name" value="WH-like_DNA-bd_sf"/>
</dbReference>
<dbReference type="InterPro" id="IPR058163">
    <property type="entry name" value="LysR-type_TF_proteobact-type"/>
</dbReference>
<name>A0A9X4ET92_9VIBR</name>
<dbReference type="Gene3D" id="3.40.190.290">
    <property type="match status" value="1"/>
</dbReference>
<dbReference type="GO" id="GO:0003700">
    <property type="term" value="F:DNA-binding transcription factor activity"/>
    <property type="evidence" value="ECO:0007669"/>
    <property type="project" value="InterPro"/>
</dbReference>
<dbReference type="SUPFAM" id="SSF53850">
    <property type="entry name" value="Periplasmic binding protein-like II"/>
    <property type="match status" value="1"/>
</dbReference>
<dbReference type="Pfam" id="PF03466">
    <property type="entry name" value="LysR_substrate"/>
    <property type="match status" value="1"/>
</dbReference>
<evidence type="ECO:0000256" key="2">
    <source>
        <dbReference type="ARBA" id="ARBA00023015"/>
    </source>
</evidence>
<keyword evidence="2" id="KW-0805">Transcription regulation</keyword>
<dbReference type="InterPro" id="IPR005119">
    <property type="entry name" value="LysR_subst-bd"/>
</dbReference>
<dbReference type="FunFam" id="1.10.10.10:FF:000001">
    <property type="entry name" value="LysR family transcriptional regulator"/>
    <property type="match status" value="1"/>
</dbReference>
<organism evidence="6 7">
    <name type="scientific">Vibrio aestuarianus</name>
    <dbReference type="NCBI Taxonomy" id="28171"/>
    <lineage>
        <taxon>Bacteria</taxon>
        <taxon>Pseudomonadati</taxon>
        <taxon>Pseudomonadota</taxon>
        <taxon>Gammaproteobacteria</taxon>
        <taxon>Vibrionales</taxon>
        <taxon>Vibrionaceae</taxon>
        <taxon>Vibrio</taxon>
    </lineage>
</organism>
<dbReference type="RefSeq" id="WP_274683004.1">
    <property type="nucleotide sequence ID" value="NZ_JAKNBA010000009.1"/>
</dbReference>
<evidence type="ECO:0000313" key="7">
    <source>
        <dbReference type="Proteomes" id="UP001140979"/>
    </source>
</evidence>
<dbReference type="SUPFAM" id="SSF46785">
    <property type="entry name" value="Winged helix' DNA-binding domain"/>
    <property type="match status" value="1"/>
</dbReference>
<evidence type="ECO:0000313" key="6">
    <source>
        <dbReference type="EMBL" id="MDE1241989.1"/>
    </source>
</evidence>
<evidence type="ECO:0000256" key="4">
    <source>
        <dbReference type="ARBA" id="ARBA00023163"/>
    </source>
</evidence>
<comment type="similarity">
    <text evidence="1">Belongs to the LysR transcriptional regulatory family.</text>
</comment>
<feature type="domain" description="HTH lysR-type" evidence="5">
    <location>
        <begin position="5"/>
        <end position="62"/>
    </location>
</feature>
<keyword evidence="4" id="KW-0804">Transcription</keyword>
<reference evidence="6" key="1">
    <citation type="submission" date="2022-02" db="EMBL/GenBank/DDBJ databases">
        <title>Emergence and expansion in Europe of a Vibrio aestuarianus clonal complex pathogenic for oysters.</title>
        <authorList>
            <person name="Mesnil A."/>
            <person name="Travers M.-A."/>
        </authorList>
    </citation>
    <scope>NUCLEOTIDE SEQUENCE</scope>
    <source>
        <strain evidence="6">19_064_11T1</strain>
    </source>
</reference>
<accession>A0A9X4ET92</accession>
<dbReference type="GO" id="GO:0003677">
    <property type="term" value="F:DNA binding"/>
    <property type="evidence" value="ECO:0007669"/>
    <property type="project" value="UniProtKB-KW"/>
</dbReference>
<dbReference type="EMBL" id="JAKNBA010000009">
    <property type="protein sequence ID" value="MDE1241989.1"/>
    <property type="molecule type" value="Genomic_DNA"/>
</dbReference>
<dbReference type="PROSITE" id="PS50931">
    <property type="entry name" value="HTH_LYSR"/>
    <property type="match status" value="1"/>
</dbReference>
<dbReference type="InterPro" id="IPR000847">
    <property type="entry name" value="LysR_HTH_N"/>
</dbReference>
<dbReference type="AlphaFoldDB" id="A0A9X4ET92"/>